<dbReference type="InterPro" id="IPR020846">
    <property type="entry name" value="MFS_dom"/>
</dbReference>
<evidence type="ECO:0000256" key="3">
    <source>
        <dbReference type="ARBA" id="ARBA00022989"/>
    </source>
</evidence>
<dbReference type="OrthoDB" id="2585655at2759"/>
<dbReference type="Pfam" id="PF07690">
    <property type="entry name" value="MFS_1"/>
    <property type="match status" value="1"/>
</dbReference>
<keyword evidence="4 5" id="KW-0472">Membrane</keyword>
<dbReference type="PANTHER" id="PTHR23502">
    <property type="entry name" value="MAJOR FACILITATOR SUPERFAMILY"/>
    <property type="match status" value="1"/>
</dbReference>
<feature type="transmembrane region" description="Helical" evidence="5">
    <location>
        <begin position="197"/>
        <end position="219"/>
    </location>
</feature>
<name>A0A0F2LYA1_SPOSC</name>
<accession>A0A0F2LYA1</accession>
<sequence>MVWGILETPKGVHVPGTVVLADRSELPPEYAHIPPDQLRHGTGHFSNVVLSPQPTSSPNDPLNWPLWKKDLVLFITGLSAGVVGAYGPMLSPGFVVISADLGIDPNTLSQATAWVVLVIGLSLFVFNPIAKKIGRRPVYIACSIIMFSASLWGGLSTGYNSFLGSRIWGAFGMAPYEVLVQCTIADLYFVHQRATRIAVWNMFLLCGIAGGALIAGYIIENQGWHWTFLWCAILFGALLPLVFLFVPETAYVRLPLDQRFPAPPQPRDREKTELADAAAASEVEKPSAVGGRVPVDPESASASAAAATAPTEAKHSFWRSLRVFTGIYSTTAPLRIFLRPFVIFFYPGVFWGFLLYGATLTWIVVFSVVNAGIFTEAPYNFSVSQTGLISLSPFVFTLLGEAISGPLNDRITVWLARKNRGIYEPEFRLPLVVMPLVIGAVGFYGFGITIHYQTHWSGPVLCFGLANMAVACLNASVFPYILDAHNELSEEAFVAINARNFLTFGLTYFVNHWLRQSGALNVFLVLGSIYVAVILTTIPLWVFGKRARFYIANNQFLQTFMHED</sequence>
<reference evidence="7 8" key="1">
    <citation type="journal article" date="2014" name="BMC Genomics">
        <title>Comparative genomics of the major fungal agents of human and animal Sporotrichosis: Sporothrix schenckii and Sporothrix brasiliensis.</title>
        <authorList>
            <person name="Teixeira M.M."/>
            <person name="de Almeida L.G."/>
            <person name="Kubitschek-Barreira P."/>
            <person name="Alves F.L."/>
            <person name="Kioshima E.S."/>
            <person name="Abadio A.K."/>
            <person name="Fernandes L."/>
            <person name="Derengowski L.S."/>
            <person name="Ferreira K.S."/>
            <person name="Souza R.C."/>
            <person name="Ruiz J.C."/>
            <person name="de Andrade N.C."/>
            <person name="Paes H.C."/>
            <person name="Nicola A.M."/>
            <person name="Albuquerque P."/>
            <person name="Gerber A.L."/>
            <person name="Martins V.P."/>
            <person name="Peconick L.D."/>
            <person name="Neto A.V."/>
            <person name="Chaucanez C.B."/>
            <person name="Silva P.A."/>
            <person name="Cunha O.L."/>
            <person name="de Oliveira F.F."/>
            <person name="dos Santos T.C."/>
            <person name="Barros A.L."/>
            <person name="Soares M.A."/>
            <person name="de Oliveira L.M."/>
            <person name="Marini M.M."/>
            <person name="Villalobos-Duno H."/>
            <person name="Cunha M.M."/>
            <person name="de Hoog S."/>
            <person name="da Silveira J.F."/>
            <person name="Henrissat B."/>
            <person name="Nino-Vega G.A."/>
            <person name="Cisalpino P.S."/>
            <person name="Mora-Montes H.M."/>
            <person name="Almeida S.R."/>
            <person name="Stajich J.E."/>
            <person name="Lopes-Bezerra L.M."/>
            <person name="Vasconcelos A.T."/>
            <person name="Felipe M.S."/>
        </authorList>
    </citation>
    <scope>NUCLEOTIDE SEQUENCE [LARGE SCALE GENOMIC DNA]</scope>
    <source>
        <strain evidence="7 8">1099-18</strain>
    </source>
</reference>
<evidence type="ECO:0000256" key="1">
    <source>
        <dbReference type="ARBA" id="ARBA00004141"/>
    </source>
</evidence>
<dbReference type="InterPro" id="IPR036259">
    <property type="entry name" value="MFS_trans_sf"/>
</dbReference>
<keyword evidence="3 5" id="KW-1133">Transmembrane helix</keyword>
<proteinExistence type="predicted"/>
<feature type="transmembrane region" description="Helical" evidence="5">
    <location>
        <begin position="494"/>
        <end position="514"/>
    </location>
</feature>
<feature type="transmembrane region" description="Helical" evidence="5">
    <location>
        <begin position="167"/>
        <end position="190"/>
    </location>
</feature>
<keyword evidence="2 5" id="KW-0812">Transmembrane</keyword>
<evidence type="ECO:0000259" key="6">
    <source>
        <dbReference type="PROSITE" id="PS50850"/>
    </source>
</evidence>
<dbReference type="VEuPathDB" id="FungiDB:SPSK_01100"/>
<feature type="transmembrane region" description="Helical" evidence="5">
    <location>
        <begin position="71"/>
        <end position="91"/>
    </location>
</feature>
<feature type="domain" description="Major facilitator superfamily (MFS) profile" evidence="6">
    <location>
        <begin position="65"/>
        <end position="564"/>
    </location>
</feature>
<dbReference type="KEGG" id="ssck:SPSK_01100"/>
<protein>
    <submittedName>
        <fullName evidence="7">Cycloheximide resistance protein</fullName>
    </submittedName>
</protein>
<organism evidence="7 8">
    <name type="scientific">Sporothrix schenckii 1099-18</name>
    <dbReference type="NCBI Taxonomy" id="1397361"/>
    <lineage>
        <taxon>Eukaryota</taxon>
        <taxon>Fungi</taxon>
        <taxon>Dikarya</taxon>
        <taxon>Ascomycota</taxon>
        <taxon>Pezizomycotina</taxon>
        <taxon>Sordariomycetes</taxon>
        <taxon>Sordariomycetidae</taxon>
        <taxon>Ophiostomatales</taxon>
        <taxon>Ophiostomataceae</taxon>
        <taxon>Sporothrix</taxon>
    </lineage>
</organism>
<dbReference type="InterPro" id="IPR011701">
    <property type="entry name" value="MFS"/>
</dbReference>
<dbReference type="RefSeq" id="XP_016584131.1">
    <property type="nucleotide sequence ID" value="XM_016728031.1"/>
</dbReference>
<feature type="transmembrane region" description="Helical" evidence="5">
    <location>
        <begin position="520"/>
        <end position="543"/>
    </location>
</feature>
<reference evidence="7 8" key="2">
    <citation type="journal article" date="2015" name="Eukaryot. Cell">
        <title>Asexual propagation of a virulent clone complex in a human and feline outbreak of sporotrichosis.</title>
        <authorList>
            <person name="Teixeira Mde M."/>
            <person name="Rodrigues A.M."/>
            <person name="Tsui C.K."/>
            <person name="de Almeida L.G."/>
            <person name="Van Diepeningen A.D."/>
            <person name="van den Ende B.G."/>
            <person name="Fernandes G.F."/>
            <person name="Kano R."/>
            <person name="Hamelin R.C."/>
            <person name="Lopes-Bezerra L.M."/>
            <person name="Vasconcelos A.T."/>
            <person name="de Hoog S."/>
            <person name="de Camargo Z.P."/>
            <person name="Felipe M.S."/>
        </authorList>
    </citation>
    <scope>NUCLEOTIDE SEQUENCE [LARGE SCALE GENOMIC DNA]</scope>
    <source>
        <strain evidence="7 8">1099-18</strain>
    </source>
</reference>
<dbReference type="Gene3D" id="1.20.1250.20">
    <property type="entry name" value="MFS general substrate transporter like domains"/>
    <property type="match status" value="1"/>
</dbReference>
<evidence type="ECO:0000256" key="4">
    <source>
        <dbReference type="ARBA" id="ARBA00023136"/>
    </source>
</evidence>
<feature type="transmembrane region" description="Helical" evidence="5">
    <location>
        <begin position="343"/>
        <end position="368"/>
    </location>
</feature>
<feature type="transmembrane region" description="Helical" evidence="5">
    <location>
        <begin position="111"/>
        <end position="130"/>
    </location>
</feature>
<dbReference type="SUPFAM" id="SSF103473">
    <property type="entry name" value="MFS general substrate transporter"/>
    <property type="match status" value="1"/>
</dbReference>
<dbReference type="EMBL" id="AXCR01000011">
    <property type="protein sequence ID" value="KJR81455.1"/>
    <property type="molecule type" value="Genomic_DNA"/>
</dbReference>
<feature type="transmembrane region" description="Helical" evidence="5">
    <location>
        <begin position="429"/>
        <end position="452"/>
    </location>
</feature>
<dbReference type="PANTHER" id="PTHR23502:SF20">
    <property type="entry name" value="TRANSPORTER, PUTATIVE (AFU_ORTHOLOGUE AFUA_6G13880)-RELATED"/>
    <property type="match status" value="1"/>
</dbReference>
<feature type="transmembrane region" description="Helical" evidence="5">
    <location>
        <begin position="225"/>
        <end position="246"/>
    </location>
</feature>
<dbReference type="PROSITE" id="PS50850">
    <property type="entry name" value="MFS"/>
    <property type="match status" value="1"/>
</dbReference>
<dbReference type="GeneID" id="27663308"/>
<comment type="subcellular location">
    <subcellularLocation>
        <location evidence="1">Membrane</location>
        <topology evidence="1">Multi-pass membrane protein</topology>
    </subcellularLocation>
</comment>
<evidence type="ECO:0000256" key="2">
    <source>
        <dbReference type="ARBA" id="ARBA00022692"/>
    </source>
</evidence>
<dbReference type="Proteomes" id="UP000033710">
    <property type="component" value="Unassembled WGS sequence"/>
</dbReference>
<feature type="transmembrane region" description="Helical" evidence="5">
    <location>
        <begin position="388"/>
        <end position="408"/>
    </location>
</feature>
<feature type="transmembrane region" description="Helical" evidence="5">
    <location>
        <begin position="137"/>
        <end position="155"/>
    </location>
</feature>
<evidence type="ECO:0000256" key="5">
    <source>
        <dbReference type="SAM" id="Phobius"/>
    </source>
</evidence>
<feature type="transmembrane region" description="Helical" evidence="5">
    <location>
        <begin position="458"/>
        <end position="482"/>
    </location>
</feature>
<evidence type="ECO:0000313" key="7">
    <source>
        <dbReference type="EMBL" id="KJR81455.1"/>
    </source>
</evidence>
<dbReference type="GO" id="GO:0005886">
    <property type="term" value="C:plasma membrane"/>
    <property type="evidence" value="ECO:0007669"/>
    <property type="project" value="TreeGrafter"/>
</dbReference>
<dbReference type="GO" id="GO:0022857">
    <property type="term" value="F:transmembrane transporter activity"/>
    <property type="evidence" value="ECO:0007669"/>
    <property type="project" value="InterPro"/>
</dbReference>
<gene>
    <name evidence="7" type="ORF">SPSK_01100</name>
</gene>
<evidence type="ECO:0000313" key="8">
    <source>
        <dbReference type="Proteomes" id="UP000033710"/>
    </source>
</evidence>
<comment type="caution">
    <text evidence="7">The sequence shown here is derived from an EMBL/GenBank/DDBJ whole genome shotgun (WGS) entry which is preliminary data.</text>
</comment>
<dbReference type="AlphaFoldDB" id="A0A0F2LYA1"/>